<dbReference type="RefSeq" id="WP_104264295.1">
    <property type="nucleotide sequence ID" value="NZ_CP028130.1"/>
</dbReference>
<name>A0AAD1EM52_9MICO</name>
<gene>
    <name evidence="1" type="ORF">C7V51_07210</name>
</gene>
<dbReference type="AlphaFoldDB" id="A0AAD1EM52"/>
<evidence type="ECO:0008006" key="3">
    <source>
        <dbReference type="Google" id="ProtNLM"/>
    </source>
</evidence>
<dbReference type="InterPro" id="IPR015946">
    <property type="entry name" value="KH_dom-like_a/b"/>
</dbReference>
<organism evidence="1 2">
    <name type="scientific">Rathayibacter iranicus</name>
    <dbReference type="NCBI Taxonomy" id="59737"/>
    <lineage>
        <taxon>Bacteria</taxon>
        <taxon>Bacillati</taxon>
        <taxon>Actinomycetota</taxon>
        <taxon>Actinomycetes</taxon>
        <taxon>Micrococcales</taxon>
        <taxon>Microbacteriaceae</taxon>
        <taxon>Rathayibacter</taxon>
    </lineage>
</organism>
<dbReference type="PANTHER" id="PTHR35368">
    <property type="entry name" value="HYDROPEROXIDE REDUCTASE"/>
    <property type="match status" value="1"/>
</dbReference>
<dbReference type="Pfam" id="PF02566">
    <property type="entry name" value="OsmC"/>
    <property type="match status" value="1"/>
</dbReference>
<evidence type="ECO:0000313" key="2">
    <source>
        <dbReference type="Proteomes" id="UP000283946"/>
    </source>
</evidence>
<protein>
    <recommendedName>
        <fullName evidence="3">OsmC-like protein</fullName>
    </recommendedName>
</protein>
<proteinExistence type="predicted"/>
<accession>A0AAD1EM52</accession>
<reference evidence="1 2" key="1">
    <citation type="submission" date="2018-03" db="EMBL/GenBank/DDBJ databases">
        <title>Bacteriophage NCPPB3778 and a type I-E CRISPR drive the evolution of the US Biological Select Agent, Rathayibacter toxicus.</title>
        <authorList>
            <person name="Davis E.W.II."/>
            <person name="Tabima J.F."/>
            <person name="Weisberg A.J."/>
            <person name="Dantas Lopes L."/>
            <person name="Wiseman M.S."/>
            <person name="Wiseman M.S."/>
            <person name="Pupko T."/>
            <person name="Belcher M.S."/>
            <person name="Sechler A.J."/>
            <person name="Tancos M.A."/>
            <person name="Schroeder B.K."/>
            <person name="Murray T.D."/>
            <person name="Luster D.G."/>
            <person name="Schneider W.L."/>
            <person name="Rogers E."/>
            <person name="Andreote F.D."/>
            <person name="Grunwald N.J."/>
            <person name="Putnam M.L."/>
            <person name="Chang J.H."/>
        </authorList>
    </citation>
    <scope>NUCLEOTIDE SEQUENCE [LARGE SCALE GENOMIC DNA]</scope>
    <source>
        <strain evidence="1 2">NCCPB 2253</strain>
    </source>
</reference>
<dbReference type="InterPro" id="IPR036102">
    <property type="entry name" value="OsmC/Ohrsf"/>
</dbReference>
<dbReference type="KEGG" id="ria:C7V51_07210"/>
<dbReference type="Proteomes" id="UP000283946">
    <property type="component" value="Chromosome"/>
</dbReference>
<sequence length="357" mass="38329">MRNGFNTAGFSEVVHEITNDSKEAKFVYAVRGRRSKLTGLSVHVLPALLGTVKSPRRFNFSLRESWAEVPLGEVHLPTPQDLFLTGIGSCMMTTLVGGASARHLDLEGADVVLTLSSRDSTTSGFAEAIVSAQFNLTTSSDDSQCQQLVDRVAEQSPNYVSVISGTPVDIVTDLPPHVRSRVEHWEPLANPISHVEPVTTSWISGPQCLVITGGRDEGTSLRADAPKQLTGVDWGPNPQEYLLAGLAAEMAGLLFTNSVGTPIEGQAWDVVSTGVEDVRGFLGVGSGVTVGLQDVDCRIIAPRGSDELIAEIISQAIRNSELAALLVIPVPIELSWRKTMDQDRSNNRLVLRPGIGE</sequence>
<dbReference type="PANTHER" id="PTHR35368:SF1">
    <property type="entry name" value="HYDROPEROXIDE REDUCTASE"/>
    <property type="match status" value="1"/>
</dbReference>
<dbReference type="EMBL" id="CP028130">
    <property type="protein sequence ID" value="AZZ55693.1"/>
    <property type="molecule type" value="Genomic_DNA"/>
</dbReference>
<dbReference type="InterPro" id="IPR052924">
    <property type="entry name" value="OsmC/Ohr_hydroprdx_reductase"/>
</dbReference>
<evidence type="ECO:0000313" key="1">
    <source>
        <dbReference type="EMBL" id="AZZ55693.1"/>
    </source>
</evidence>
<dbReference type="InterPro" id="IPR003718">
    <property type="entry name" value="OsmC/Ohr_fam"/>
</dbReference>
<dbReference type="Gene3D" id="3.30.300.20">
    <property type="match status" value="2"/>
</dbReference>
<dbReference type="SUPFAM" id="SSF82784">
    <property type="entry name" value="OsmC-like"/>
    <property type="match status" value="2"/>
</dbReference>